<evidence type="ECO:0000313" key="2">
    <source>
        <dbReference type="Proteomes" id="UP001589844"/>
    </source>
</evidence>
<protein>
    <submittedName>
        <fullName evidence="1">Phage tail protein</fullName>
    </submittedName>
</protein>
<name>A0ABV6IJJ8_9BURK</name>
<keyword evidence="2" id="KW-1185">Reference proteome</keyword>
<comment type="caution">
    <text evidence="1">The sequence shown here is derived from an EMBL/GenBank/DDBJ whole genome shotgun (WGS) entry which is preliminary data.</text>
</comment>
<sequence length="151" mass="17104">MMMSLGQFVFSLPTIAYQQFQRQTEWKHPSTSRVGERDAHQYTGKGVDSITLSGWFAPSLSGKPASIDDLHAMADRGESYVLVEGTGKIYGQYAITNIDDSRSMFFQDGLARKIDFTIKLKRVDRGDQIAQQTDNSYEIEFLDYLDDDIAE</sequence>
<dbReference type="RefSeq" id="WP_390214547.1">
    <property type="nucleotide sequence ID" value="NZ_JBHLXJ010000033.1"/>
</dbReference>
<organism evidence="1 2">
    <name type="scientific">Undibacterium danionis</name>
    <dbReference type="NCBI Taxonomy" id="1812100"/>
    <lineage>
        <taxon>Bacteria</taxon>
        <taxon>Pseudomonadati</taxon>
        <taxon>Pseudomonadota</taxon>
        <taxon>Betaproteobacteria</taxon>
        <taxon>Burkholderiales</taxon>
        <taxon>Oxalobacteraceae</taxon>
        <taxon>Undibacterium</taxon>
    </lineage>
</organism>
<evidence type="ECO:0000313" key="1">
    <source>
        <dbReference type="EMBL" id="MFC0351837.1"/>
    </source>
</evidence>
<dbReference type="EMBL" id="JBHLXJ010000033">
    <property type="protein sequence ID" value="MFC0351837.1"/>
    <property type="molecule type" value="Genomic_DNA"/>
</dbReference>
<proteinExistence type="predicted"/>
<gene>
    <name evidence="1" type="ORF">ACFFJH_18615</name>
</gene>
<dbReference type="InterPro" id="IPR016912">
    <property type="entry name" value="Phage_P2_GpU"/>
</dbReference>
<dbReference type="PIRSF" id="PIRSF029208">
    <property type="entry name" value="Phage_tail_GPU"/>
    <property type="match status" value="1"/>
</dbReference>
<dbReference type="InterPro" id="IPR009734">
    <property type="entry name" value="Myoviridae_GpU"/>
</dbReference>
<dbReference type="Pfam" id="PF06995">
    <property type="entry name" value="Phage_P2_GpU"/>
    <property type="match status" value="1"/>
</dbReference>
<accession>A0ABV6IJJ8</accession>
<dbReference type="Proteomes" id="UP001589844">
    <property type="component" value="Unassembled WGS sequence"/>
</dbReference>
<reference evidence="1 2" key="1">
    <citation type="submission" date="2024-09" db="EMBL/GenBank/DDBJ databases">
        <authorList>
            <person name="Sun Q."/>
            <person name="Mori K."/>
        </authorList>
    </citation>
    <scope>NUCLEOTIDE SEQUENCE [LARGE SCALE GENOMIC DNA]</scope>
    <source>
        <strain evidence="1 2">CCM 8677</strain>
    </source>
</reference>